<proteinExistence type="predicted"/>
<protein>
    <submittedName>
        <fullName evidence="2">Uncharacterized protein</fullName>
    </submittedName>
</protein>
<name>A0A6C0AZX3_9ZZZZ</name>
<evidence type="ECO:0000256" key="1">
    <source>
        <dbReference type="SAM" id="Phobius"/>
    </source>
</evidence>
<keyword evidence="1" id="KW-0472">Membrane</keyword>
<feature type="transmembrane region" description="Helical" evidence="1">
    <location>
        <begin position="223"/>
        <end position="241"/>
    </location>
</feature>
<dbReference type="EMBL" id="MN738814">
    <property type="protein sequence ID" value="QHS84821.1"/>
    <property type="molecule type" value="Genomic_DNA"/>
</dbReference>
<reference evidence="2" key="1">
    <citation type="journal article" date="2020" name="Nature">
        <title>Giant virus diversity and host interactions through global metagenomics.</title>
        <authorList>
            <person name="Schulz F."/>
            <person name="Roux S."/>
            <person name="Paez-Espino D."/>
            <person name="Jungbluth S."/>
            <person name="Walsh D.A."/>
            <person name="Denef V.J."/>
            <person name="McMahon K.D."/>
            <person name="Konstantinidis K.T."/>
            <person name="Eloe-Fadrosh E.A."/>
            <person name="Kyrpides N.C."/>
            <person name="Woyke T."/>
        </authorList>
    </citation>
    <scope>NUCLEOTIDE SEQUENCE</scope>
    <source>
        <strain evidence="2">GVMAG-S-ERX556022-25</strain>
    </source>
</reference>
<organism evidence="2">
    <name type="scientific">viral metagenome</name>
    <dbReference type="NCBI Taxonomy" id="1070528"/>
    <lineage>
        <taxon>unclassified sequences</taxon>
        <taxon>metagenomes</taxon>
        <taxon>organismal metagenomes</taxon>
    </lineage>
</organism>
<keyword evidence="1" id="KW-1133">Transmembrane helix</keyword>
<dbReference type="AlphaFoldDB" id="A0A6C0AZX3"/>
<keyword evidence="1" id="KW-0812">Transmembrane</keyword>
<evidence type="ECO:0000313" key="2">
    <source>
        <dbReference type="EMBL" id="QHS84821.1"/>
    </source>
</evidence>
<accession>A0A6C0AZX3</accession>
<sequence length="249" mass="27885">MSNFFKDVLHDLNDLEQRVLGPDYSYYKQIKTPSQIGMSADGSLDAMGRDVKGLISYVKLLVQGGGKASKVNGPLGNKFFLQTGAECRDINTGKQVNRSLYINNIPDGSIPFISSALDTKFTSFEGLIPGTFSNLGDLNPLAIFKAFMTGTNPDCMKITMDTVDENNYHRKESKYVTTSDIKGLDPCLFPNKKNPLTNKNCNGAREAFENIEKFKNLQNNVQVFNYIYFTTLILFAIYVCYNANKNRKN</sequence>